<evidence type="ECO:0000256" key="2">
    <source>
        <dbReference type="ARBA" id="ARBA00007528"/>
    </source>
</evidence>
<comment type="function">
    <text evidence="9">Splits internally a 1,3-beta-glucan molecule and transfers the newly generated reducing end (the donor) to the non-reducing end of another 1,3-beta-glucan molecule (the acceptor) forming a 1,3-beta linkage, resulting in the elongation of 1,3-beta-glucan chains in the cell wall.</text>
</comment>
<dbReference type="PANTHER" id="PTHR31468">
    <property type="entry name" value="1,3-BETA-GLUCANOSYLTRANSFERASE GAS1"/>
    <property type="match status" value="1"/>
</dbReference>
<evidence type="ECO:0000256" key="6">
    <source>
        <dbReference type="ARBA" id="ARBA00023157"/>
    </source>
</evidence>
<feature type="domain" description="X8" evidence="11">
    <location>
        <begin position="392"/>
        <end position="482"/>
    </location>
</feature>
<dbReference type="GO" id="GO:0098552">
    <property type="term" value="C:side of membrane"/>
    <property type="evidence" value="ECO:0007669"/>
    <property type="project" value="UniProtKB-KW"/>
</dbReference>
<dbReference type="STRING" id="196109.A0A136J5M3"/>
<feature type="signal peptide" evidence="9">
    <location>
        <begin position="1"/>
        <end position="19"/>
    </location>
</feature>
<dbReference type="SUPFAM" id="SSF51445">
    <property type="entry name" value="(Trans)glycosidases"/>
    <property type="match status" value="1"/>
</dbReference>
<dbReference type="PANTHER" id="PTHR31468:SF2">
    <property type="entry name" value="1,3-BETA-GLUCANOSYLTRANSFERASE GAS1"/>
    <property type="match status" value="1"/>
</dbReference>
<sequence length="545" mass="58305">MVNFKSTLAAAAVAGSALAAIEPIVMKGTKFFYNNGTQFYVKGIAYQSEVGAGERNALVKRYGFEPDPDAKIIDPLADAKVCQRDVPLLARLGTNVIRTYAIDPTKDHTACMKLLEQAGIYVLADLGNPSLSIKRDAPAWNVELFNRYKAVIDELGKFDNVLGFLSGNEVTNNNTNTDASAFVKAATRDSKAYIKKKMDAGHRWMGVGYASNDDAEIRAEMAQYFNCGKQENSIDFWGYNIYSWCGKSSFQESGYDVQTKFFANYSVPVFFAEYGCNTVGGAEGRLFEDTLAIYSKQMTDVFSGGIVFKFQQETNDYGLVKISGGKAEPMKNFKALESQMKKIDPTIAQMAAYQPTNTPQACPNVGSNWKVTGSSLPPTPDADICTCAYNAAKCRQSDKLDAKDYGPIFNFICDKDPKACAGLKKDTEKGVYGPYLMCNPKEQLAVVLDAYYANQGSSASACDFKGAAQVVSNPSPAQSCAAKLQVANAAASAAATATAGSTTSSSTGNAAPRTMPMGSMLSAGSLAMGAWVMGAMAVGAGMVAL</sequence>
<dbReference type="GO" id="GO:0071970">
    <property type="term" value="P:fungal-type cell wall (1-&gt;3)-beta-D-glucan biosynthetic process"/>
    <property type="evidence" value="ECO:0007669"/>
    <property type="project" value="TreeGrafter"/>
</dbReference>
<evidence type="ECO:0000256" key="1">
    <source>
        <dbReference type="ARBA" id="ARBA00004609"/>
    </source>
</evidence>
<keyword evidence="6" id="KW-1015">Disulfide bond</keyword>
<protein>
    <recommendedName>
        <fullName evidence="9">1,3-beta-glucanosyltransferase</fullName>
        <ecNumber evidence="9">2.4.1.-</ecNumber>
    </recommendedName>
</protein>
<evidence type="ECO:0000256" key="8">
    <source>
        <dbReference type="ARBA" id="ARBA00023288"/>
    </source>
</evidence>
<organism evidence="12 13">
    <name type="scientific">Microdochium bolleyi</name>
    <dbReference type="NCBI Taxonomy" id="196109"/>
    <lineage>
        <taxon>Eukaryota</taxon>
        <taxon>Fungi</taxon>
        <taxon>Dikarya</taxon>
        <taxon>Ascomycota</taxon>
        <taxon>Pezizomycotina</taxon>
        <taxon>Sordariomycetes</taxon>
        <taxon>Xylariomycetidae</taxon>
        <taxon>Xylariales</taxon>
        <taxon>Microdochiaceae</taxon>
        <taxon>Microdochium</taxon>
    </lineage>
</organism>
<dbReference type="Gene3D" id="1.20.58.1040">
    <property type="match status" value="1"/>
</dbReference>
<keyword evidence="5 9" id="KW-0472">Membrane</keyword>
<gene>
    <name evidence="12" type="ORF">Micbo1qcDRAFT_188120</name>
</gene>
<evidence type="ECO:0000256" key="5">
    <source>
        <dbReference type="ARBA" id="ARBA00023136"/>
    </source>
</evidence>
<dbReference type="Proteomes" id="UP000070501">
    <property type="component" value="Unassembled WGS sequence"/>
</dbReference>
<keyword evidence="10" id="KW-0812">Transmembrane</keyword>
<dbReference type="AlphaFoldDB" id="A0A136J5M3"/>
<evidence type="ECO:0000313" key="12">
    <source>
        <dbReference type="EMBL" id="KXJ92500.1"/>
    </source>
</evidence>
<keyword evidence="8 9" id="KW-0449">Lipoprotein</keyword>
<evidence type="ECO:0000259" key="11">
    <source>
        <dbReference type="SMART" id="SM00768"/>
    </source>
</evidence>
<dbReference type="InterPro" id="IPR017853">
    <property type="entry name" value="GH"/>
</dbReference>
<keyword evidence="13" id="KW-1185">Reference proteome</keyword>
<evidence type="ECO:0000256" key="7">
    <source>
        <dbReference type="ARBA" id="ARBA00023180"/>
    </source>
</evidence>
<dbReference type="Pfam" id="PF07983">
    <property type="entry name" value="X8"/>
    <property type="match status" value="1"/>
</dbReference>
<evidence type="ECO:0000256" key="10">
    <source>
        <dbReference type="SAM" id="Phobius"/>
    </source>
</evidence>
<reference evidence="13" key="1">
    <citation type="submission" date="2016-02" db="EMBL/GenBank/DDBJ databases">
        <title>Draft genome sequence of Microdochium bolleyi, a fungal endophyte of beachgrass.</title>
        <authorList>
            <consortium name="DOE Joint Genome Institute"/>
            <person name="David A.S."/>
            <person name="May G."/>
            <person name="Haridas S."/>
            <person name="Lim J."/>
            <person name="Wang M."/>
            <person name="Labutti K."/>
            <person name="Lipzen A."/>
            <person name="Barry K."/>
            <person name="Grigoriev I.V."/>
        </authorList>
    </citation>
    <scope>NUCLEOTIDE SEQUENCE [LARGE SCALE GENOMIC DNA]</scope>
    <source>
        <strain evidence="13">J235TASD1</strain>
    </source>
</reference>
<keyword evidence="4 9" id="KW-0732">Signal</keyword>
<dbReference type="InParanoid" id="A0A136J5M3"/>
<dbReference type="GO" id="GO:0005886">
    <property type="term" value="C:plasma membrane"/>
    <property type="evidence" value="ECO:0007669"/>
    <property type="project" value="UniProtKB-SubCell"/>
</dbReference>
<keyword evidence="7" id="KW-0325">Glycoprotein</keyword>
<dbReference type="EMBL" id="KQ964248">
    <property type="protein sequence ID" value="KXJ92500.1"/>
    <property type="molecule type" value="Genomic_DNA"/>
</dbReference>
<dbReference type="InterPro" id="IPR012946">
    <property type="entry name" value="X8"/>
</dbReference>
<evidence type="ECO:0000256" key="3">
    <source>
        <dbReference type="ARBA" id="ARBA00022622"/>
    </source>
</evidence>
<dbReference type="SMART" id="SM00768">
    <property type="entry name" value="X8"/>
    <property type="match status" value="1"/>
</dbReference>
<dbReference type="InterPro" id="IPR004886">
    <property type="entry name" value="Glucanosyltransferase"/>
</dbReference>
<dbReference type="EC" id="2.4.1.-" evidence="9"/>
<accession>A0A136J5M3</accession>
<dbReference type="FunFam" id="3.20.20.80:FF:000038">
    <property type="entry name" value="1,3-beta-glucanosyltransferase"/>
    <property type="match status" value="1"/>
</dbReference>
<proteinExistence type="inferred from homology"/>
<name>A0A136J5M3_9PEZI</name>
<evidence type="ECO:0000313" key="13">
    <source>
        <dbReference type="Proteomes" id="UP000070501"/>
    </source>
</evidence>
<comment type="similarity">
    <text evidence="2 9">Belongs to the glycosyl hydrolase 72 family.</text>
</comment>
<dbReference type="OrthoDB" id="421038at2759"/>
<dbReference type="Pfam" id="PF03198">
    <property type="entry name" value="Glyco_hydro_72"/>
    <property type="match status" value="1"/>
</dbReference>
<dbReference type="GO" id="GO:0031505">
    <property type="term" value="P:fungal-type cell wall organization"/>
    <property type="evidence" value="ECO:0007669"/>
    <property type="project" value="TreeGrafter"/>
</dbReference>
<dbReference type="Gene3D" id="3.20.20.80">
    <property type="entry name" value="Glycosidases"/>
    <property type="match status" value="1"/>
</dbReference>
<dbReference type="GO" id="GO:0016787">
    <property type="term" value="F:hydrolase activity"/>
    <property type="evidence" value="ECO:0007669"/>
    <property type="project" value="UniProtKB-KW"/>
</dbReference>
<feature type="chain" id="PRO_5007230172" description="1,3-beta-glucanosyltransferase" evidence="9">
    <location>
        <begin position="20"/>
        <end position="545"/>
    </location>
</feature>
<evidence type="ECO:0000256" key="4">
    <source>
        <dbReference type="ARBA" id="ARBA00022729"/>
    </source>
</evidence>
<keyword evidence="3 9" id="KW-0336">GPI-anchor</keyword>
<keyword evidence="9" id="KW-0808">Transferase</keyword>
<keyword evidence="12" id="KW-0378">Hydrolase</keyword>
<evidence type="ECO:0000256" key="9">
    <source>
        <dbReference type="RuleBase" id="RU361209"/>
    </source>
</evidence>
<comment type="subcellular location">
    <subcellularLocation>
        <location evidence="1 9">Cell membrane</location>
        <topology evidence="1 9">Lipid-anchor</topology>
        <topology evidence="1 9">GPI-anchor</topology>
    </subcellularLocation>
</comment>
<feature type="transmembrane region" description="Helical" evidence="10">
    <location>
        <begin position="520"/>
        <end position="544"/>
    </location>
</feature>
<keyword evidence="10" id="KW-1133">Transmembrane helix</keyword>
<dbReference type="FunCoup" id="A0A136J5M3">
    <property type="interactions" value="152"/>
</dbReference>
<dbReference type="GO" id="GO:0042124">
    <property type="term" value="F:1,3-beta-glucanosyltransferase activity"/>
    <property type="evidence" value="ECO:0007669"/>
    <property type="project" value="TreeGrafter"/>
</dbReference>